<sequence length="368" mass="43034">MPELTNAIIKESDAIPQLIKFIENQLTFESVIKILTKMITENPEDLRKIYLNHEIIVPILMAFSPYDQKTFSEDVFIIIENLFEEENRPESGNFRLFIAIWANLIHEFDASIVLQTIETIGHLSKDKNDDEFEKYFIDKRVIKHLVQLINHNETYIHTSLAICLTYITRGSGEQIQHIFDSGILENFDKLLNNQDYTVHLCATILLSKLITKNEEQYQAVFNSKYIPIIMEYFKSEISAKRQVATKFFTKAVLHGKTEHILYFLKLNLVCYFSQHLKEHEMKNDDKSKFHLQWIEQVFKVFQSIFEKIPKSESKNVSLEIIKCGGNDVITKFVKKENSEISELAVKIIYEMGRAMDVLDLNDLLHDDL</sequence>
<keyword evidence="2" id="KW-0813">Transport</keyword>
<dbReference type="SUPFAM" id="SSF48371">
    <property type="entry name" value="ARM repeat"/>
    <property type="match status" value="1"/>
</dbReference>
<dbReference type="PANTHER" id="PTHR23316">
    <property type="entry name" value="IMPORTIN ALPHA"/>
    <property type="match status" value="1"/>
</dbReference>
<reference evidence="5" key="1">
    <citation type="submission" date="2022-11" db="UniProtKB">
        <authorList>
            <consortium name="WormBaseParasite"/>
        </authorList>
    </citation>
    <scope>IDENTIFICATION</scope>
</reference>
<comment type="similarity">
    <text evidence="1">Belongs to the importin alpha family.</text>
</comment>
<keyword evidence="4" id="KW-1185">Reference proteome</keyword>
<protein>
    <submittedName>
        <fullName evidence="5">Uncharacterized protein</fullName>
    </submittedName>
</protein>
<dbReference type="WBParaSite" id="PDA_v2.g12380.t1">
    <property type="protein sequence ID" value="PDA_v2.g12380.t1"/>
    <property type="gene ID" value="PDA_v2.g12380"/>
</dbReference>
<evidence type="ECO:0000256" key="1">
    <source>
        <dbReference type="ARBA" id="ARBA00010394"/>
    </source>
</evidence>
<dbReference type="AlphaFoldDB" id="A0A914PAQ8"/>
<keyword evidence="3" id="KW-0653">Protein transport</keyword>
<dbReference type="Proteomes" id="UP000887578">
    <property type="component" value="Unplaced"/>
</dbReference>
<organism evidence="4 5">
    <name type="scientific">Panagrolaimus davidi</name>
    <dbReference type="NCBI Taxonomy" id="227884"/>
    <lineage>
        <taxon>Eukaryota</taxon>
        <taxon>Metazoa</taxon>
        <taxon>Ecdysozoa</taxon>
        <taxon>Nematoda</taxon>
        <taxon>Chromadorea</taxon>
        <taxon>Rhabditida</taxon>
        <taxon>Tylenchina</taxon>
        <taxon>Panagrolaimomorpha</taxon>
        <taxon>Panagrolaimoidea</taxon>
        <taxon>Panagrolaimidae</taxon>
        <taxon>Panagrolaimus</taxon>
    </lineage>
</organism>
<name>A0A914PAQ8_9BILA</name>
<evidence type="ECO:0000256" key="3">
    <source>
        <dbReference type="ARBA" id="ARBA00022927"/>
    </source>
</evidence>
<evidence type="ECO:0000313" key="4">
    <source>
        <dbReference type="Proteomes" id="UP000887578"/>
    </source>
</evidence>
<accession>A0A914PAQ8</accession>
<evidence type="ECO:0000313" key="5">
    <source>
        <dbReference type="WBParaSite" id="PDA_v2.g12380.t1"/>
    </source>
</evidence>
<dbReference type="InterPro" id="IPR016024">
    <property type="entry name" value="ARM-type_fold"/>
</dbReference>
<dbReference type="GO" id="GO:0015031">
    <property type="term" value="P:protein transport"/>
    <property type="evidence" value="ECO:0007669"/>
    <property type="project" value="UniProtKB-KW"/>
</dbReference>
<dbReference type="InterPro" id="IPR011989">
    <property type="entry name" value="ARM-like"/>
</dbReference>
<proteinExistence type="inferred from homology"/>
<evidence type="ECO:0000256" key="2">
    <source>
        <dbReference type="ARBA" id="ARBA00022448"/>
    </source>
</evidence>
<dbReference type="Gene3D" id="1.25.10.10">
    <property type="entry name" value="Leucine-rich Repeat Variant"/>
    <property type="match status" value="1"/>
</dbReference>